<dbReference type="AlphaFoldDB" id="A0A4S2J9W0"/>
<evidence type="ECO:0000313" key="2">
    <source>
        <dbReference type="Proteomes" id="UP000310200"/>
    </source>
</evidence>
<keyword evidence="2" id="KW-1185">Reference proteome</keyword>
<dbReference type="Proteomes" id="UP000310200">
    <property type="component" value="Unassembled WGS sequence"/>
</dbReference>
<reference evidence="1 2" key="1">
    <citation type="journal article" date="2019" name="Philos. Trans. R. Soc. Lond., B, Biol. Sci.">
        <title>Ant behaviour and brain gene expression of defending hosts depend on the ecological success of the intruding social parasite.</title>
        <authorList>
            <person name="Kaur R."/>
            <person name="Stoldt M."/>
            <person name="Jongepier E."/>
            <person name="Feldmeyer B."/>
            <person name="Menzel F."/>
            <person name="Bornberg-Bauer E."/>
            <person name="Foitzik S."/>
        </authorList>
    </citation>
    <scope>NUCLEOTIDE SEQUENCE [LARGE SCALE GENOMIC DNA]</scope>
    <source>
        <tissue evidence="1">Whole body</tissue>
    </source>
</reference>
<dbReference type="EMBL" id="QBLH01003951">
    <property type="protein sequence ID" value="TGZ32111.1"/>
    <property type="molecule type" value="Genomic_DNA"/>
</dbReference>
<sequence>MVANEGNSSRVYVHSWLSATYTSSNKAGLFIKQRTNSILSFLVNEVIFEKIINSIVALIVLSIFDCRPKKVSEAKVIVDAGCVTKIQHCSRKEVTSSGSKPSRREVLDAKRARLRRLFECDAIDLENSLRELGYAFVPTQP</sequence>
<name>A0A4S2J9W0_9HYME</name>
<organism evidence="1 2">
    <name type="scientific">Temnothorax longispinosus</name>
    <dbReference type="NCBI Taxonomy" id="300112"/>
    <lineage>
        <taxon>Eukaryota</taxon>
        <taxon>Metazoa</taxon>
        <taxon>Ecdysozoa</taxon>
        <taxon>Arthropoda</taxon>
        <taxon>Hexapoda</taxon>
        <taxon>Insecta</taxon>
        <taxon>Pterygota</taxon>
        <taxon>Neoptera</taxon>
        <taxon>Endopterygota</taxon>
        <taxon>Hymenoptera</taxon>
        <taxon>Apocrita</taxon>
        <taxon>Aculeata</taxon>
        <taxon>Formicoidea</taxon>
        <taxon>Formicidae</taxon>
        <taxon>Myrmicinae</taxon>
        <taxon>Temnothorax</taxon>
    </lineage>
</organism>
<accession>A0A4S2J9W0</accession>
<protein>
    <submittedName>
        <fullName evidence="1">Uncharacterized protein</fullName>
    </submittedName>
</protein>
<gene>
    <name evidence="1" type="ORF">DBV15_01070</name>
</gene>
<comment type="caution">
    <text evidence="1">The sequence shown here is derived from an EMBL/GenBank/DDBJ whole genome shotgun (WGS) entry which is preliminary data.</text>
</comment>
<evidence type="ECO:0000313" key="1">
    <source>
        <dbReference type="EMBL" id="TGZ32111.1"/>
    </source>
</evidence>
<proteinExistence type="predicted"/>